<dbReference type="GO" id="GO:0005829">
    <property type="term" value="C:cytosol"/>
    <property type="evidence" value="ECO:0007669"/>
    <property type="project" value="TreeGrafter"/>
</dbReference>
<name>A0A4U8Q8L3_9FIRM</name>
<feature type="domain" description="NADP-dependent oxidoreductase" evidence="2">
    <location>
        <begin position="16"/>
        <end position="317"/>
    </location>
</feature>
<dbReference type="AlphaFoldDB" id="A0A4U8Q8L3"/>
<evidence type="ECO:0000313" key="4">
    <source>
        <dbReference type="Proteomes" id="UP000306509"/>
    </source>
</evidence>
<dbReference type="Proteomes" id="UP000306509">
    <property type="component" value="Unassembled WGS sequence"/>
</dbReference>
<dbReference type="PRINTS" id="PR00069">
    <property type="entry name" value="ALDKETRDTASE"/>
</dbReference>
<dbReference type="RefSeq" id="WP_138002587.1">
    <property type="nucleotide sequence ID" value="NZ_QGQD01000054.1"/>
</dbReference>
<dbReference type="EC" id="1.1.1.-" evidence="3"/>
<dbReference type="InterPro" id="IPR050523">
    <property type="entry name" value="AKR_Detox_Biosynth"/>
</dbReference>
<dbReference type="SUPFAM" id="SSF51430">
    <property type="entry name" value="NAD(P)-linked oxidoreductase"/>
    <property type="match status" value="1"/>
</dbReference>
<sequence>MKKNIMIPDTDLSVLPLGLGTATAGLNFDGQEADRLFDTFLYLGGNMIDTARVYSDWVKPETGRSERVIGEWIHRSKKRHDTVIVTKGGHPDMTVEKPDLHLSRMGKGEMRHDLEASLRALQTDYIDLYFYHRDDTNQSVEELTEVMEQFVREGKIRYYGCSNWSAKRMQEADAYCKKMGYRGFAANQALYNLGSCFMKPLPDDTMVKVDEEMLSYHKENANNVLMPYMGVCGGFFHKYITQGAEAVKDSPYFVKENVEMAERVKLLTGKYSATVSQVVLGFFTQQDTFCVPLYGPKNIAQIEEAVGMLDIAFEKADFL</sequence>
<evidence type="ECO:0000259" key="2">
    <source>
        <dbReference type="Pfam" id="PF00248"/>
    </source>
</evidence>
<dbReference type="GO" id="GO:0016491">
    <property type="term" value="F:oxidoreductase activity"/>
    <property type="evidence" value="ECO:0007669"/>
    <property type="project" value="UniProtKB-KW"/>
</dbReference>
<dbReference type="InterPro" id="IPR023210">
    <property type="entry name" value="NADP_OxRdtase_dom"/>
</dbReference>
<reference evidence="3 4" key="1">
    <citation type="journal article" date="2019" name="Anaerobe">
        <title>Detection of Robinsoniella peoriensis in multiple bone samples of a trauma patient.</title>
        <authorList>
            <person name="Schrottner P."/>
            <person name="Hartwich K."/>
            <person name="Bunk B."/>
            <person name="Schober I."/>
            <person name="Helbig S."/>
            <person name="Rudolph W.W."/>
            <person name="Gunzer F."/>
        </authorList>
    </citation>
    <scope>NUCLEOTIDE SEQUENCE [LARGE SCALE GENOMIC DNA]</scope>
    <source>
        <strain evidence="3 4">DSM 106044</strain>
    </source>
</reference>
<evidence type="ECO:0000313" key="3">
    <source>
        <dbReference type="EMBL" id="TLD00503.1"/>
    </source>
</evidence>
<evidence type="ECO:0000256" key="1">
    <source>
        <dbReference type="ARBA" id="ARBA00023002"/>
    </source>
</evidence>
<proteinExistence type="predicted"/>
<gene>
    <name evidence="3" type="primary">yhdN_3</name>
    <name evidence="3" type="ORF">DSM106044_02636</name>
</gene>
<comment type="caution">
    <text evidence="3">The sequence shown here is derived from an EMBL/GenBank/DDBJ whole genome shotgun (WGS) entry which is preliminary data.</text>
</comment>
<dbReference type="InterPro" id="IPR020471">
    <property type="entry name" value="AKR"/>
</dbReference>
<dbReference type="InterPro" id="IPR036812">
    <property type="entry name" value="NAD(P)_OxRdtase_dom_sf"/>
</dbReference>
<keyword evidence="4" id="KW-1185">Reference proteome</keyword>
<keyword evidence="1 3" id="KW-0560">Oxidoreductase</keyword>
<accession>A0A4U8Q8L3</accession>
<organism evidence="3 4">
    <name type="scientific">Robinsoniella peoriensis</name>
    <dbReference type="NCBI Taxonomy" id="180332"/>
    <lineage>
        <taxon>Bacteria</taxon>
        <taxon>Bacillati</taxon>
        <taxon>Bacillota</taxon>
        <taxon>Clostridia</taxon>
        <taxon>Lachnospirales</taxon>
        <taxon>Lachnospiraceae</taxon>
        <taxon>Robinsoniella</taxon>
    </lineage>
</organism>
<dbReference type="PANTHER" id="PTHR43364:SF4">
    <property type="entry name" value="NAD(P)-LINKED OXIDOREDUCTASE SUPERFAMILY PROTEIN"/>
    <property type="match status" value="1"/>
</dbReference>
<dbReference type="Pfam" id="PF00248">
    <property type="entry name" value="Aldo_ket_red"/>
    <property type="match status" value="1"/>
</dbReference>
<dbReference type="PANTHER" id="PTHR43364">
    <property type="entry name" value="NADH-SPECIFIC METHYLGLYOXAL REDUCTASE-RELATED"/>
    <property type="match status" value="1"/>
</dbReference>
<dbReference type="Gene3D" id="3.20.20.100">
    <property type="entry name" value="NADP-dependent oxidoreductase domain"/>
    <property type="match status" value="1"/>
</dbReference>
<dbReference type="CDD" id="cd19082">
    <property type="entry name" value="AKR_AKR10A1_2"/>
    <property type="match status" value="1"/>
</dbReference>
<dbReference type="STRING" id="180332.GCA_000797495_01357"/>
<protein>
    <submittedName>
        <fullName evidence="3">General stress protein 69</fullName>
        <ecNumber evidence="3">1.1.1.-</ecNumber>
    </submittedName>
</protein>
<dbReference type="EMBL" id="QGQD01000054">
    <property type="protein sequence ID" value="TLD00503.1"/>
    <property type="molecule type" value="Genomic_DNA"/>
</dbReference>